<feature type="domain" description="HTH luxR-type" evidence="4">
    <location>
        <begin position="140"/>
        <end position="205"/>
    </location>
</feature>
<dbReference type="InterPro" id="IPR016032">
    <property type="entry name" value="Sig_transdc_resp-reg_C-effctor"/>
</dbReference>
<keyword evidence="1 3" id="KW-0597">Phosphoprotein</keyword>
<dbReference type="PROSITE" id="PS50043">
    <property type="entry name" value="HTH_LUXR_2"/>
    <property type="match status" value="1"/>
</dbReference>
<dbReference type="RefSeq" id="WP_377304931.1">
    <property type="nucleotide sequence ID" value="NZ_CP180191.1"/>
</dbReference>
<dbReference type="InterPro" id="IPR000792">
    <property type="entry name" value="Tscrpt_reg_LuxR_C"/>
</dbReference>
<evidence type="ECO:0000259" key="4">
    <source>
        <dbReference type="PROSITE" id="PS50043"/>
    </source>
</evidence>
<dbReference type="PANTHER" id="PTHR45566">
    <property type="entry name" value="HTH-TYPE TRANSCRIPTIONAL REGULATOR YHJB-RELATED"/>
    <property type="match status" value="1"/>
</dbReference>
<evidence type="ECO:0000313" key="7">
    <source>
        <dbReference type="Proteomes" id="UP001595556"/>
    </source>
</evidence>
<dbReference type="SUPFAM" id="SSF52172">
    <property type="entry name" value="CheY-like"/>
    <property type="match status" value="1"/>
</dbReference>
<evidence type="ECO:0000256" key="3">
    <source>
        <dbReference type="PROSITE-ProRule" id="PRU00169"/>
    </source>
</evidence>
<dbReference type="Gene3D" id="1.10.10.10">
    <property type="entry name" value="Winged helix-like DNA-binding domain superfamily/Winged helix DNA-binding domain"/>
    <property type="match status" value="1"/>
</dbReference>
<name>A0ABV7H813_9BURK</name>
<protein>
    <submittedName>
        <fullName evidence="6">Response regulator</fullName>
    </submittedName>
</protein>
<dbReference type="CDD" id="cd06170">
    <property type="entry name" value="LuxR_C_like"/>
    <property type="match status" value="1"/>
</dbReference>
<dbReference type="CDD" id="cd17535">
    <property type="entry name" value="REC_NarL-like"/>
    <property type="match status" value="1"/>
</dbReference>
<reference evidence="7" key="1">
    <citation type="journal article" date="2019" name="Int. J. Syst. Evol. Microbiol.">
        <title>The Global Catalogue of Microorganisms (GCM) 10K type strain sequencing project: providing services to taxonomists for standard genome sequencing and annotation.</title>
        <authorList>
            <consortium name="The Broad Institute Genomics Platform"/>
            <consortium name="The Broad Institute Genome Sequencing Center for Infectious Disease"/>
            <person name="Wu L."/>
            <person name="Ma J."/>
        </authorList>
    </citation>
    <scope>NUCLEOTIDE SEQUENCE [LARGE SCALE GENOMIC DNA]</scope>
    <source>
        <strain evidence="7">KCTC 52168</strain>
    </source>
</reference>
<evidence type="ECO:0000256" key="1">
    <source>
        <dbReference type="ARBA" id="ARBA00022553"/>
    </source>
</evidence>
<dbReference type="InterPro" id="IPR001789">
    <property type="entry name" value="Sig_transdc_resp-reg_receiver"/>
</dbReference>
<dbReference type="InterPro" id="IPR011006">
    <property type="entry name" value="CheY-like_superfamily"/>
</dbReference>
<sequence>MNVLLVDDHPLFGFGLVHALQAADASIRASVVASPAEALERLGADADIDLVLVDYRLQTDNGLNLLRQIGTQFPWVARVLISGMDTPELLQAARAAGASGFLSKRLAVDELLAALRRVEAGQAVFDAQPSLPAQAAEGAAPDPGTRMTLRQREVLQLIAQGQSNRQIAQGLAISERTVKLHVTALLELFEAGNRTHLLVQAQAAGAVQ</sequence>
<dbReference type="PRINTS" id="PR00038">
    <property type="entry name" value="HTHLUXR"/>
</dbReference>
<evidence type="ECO:0000313" key="6">
    <source>
        <dbReference type="EMBL" id="MFC3148731.1"/>
    </source>
</evidence>
<evidence type="ECO:0000256" key="2">
    <source>
        <dbReference type="ARBA" id="ARBA00023125"/>
    </source>
</evidence>
<dbReference type="PROSITE" id="PS50110">
    <property type="entry name" value="RESPONSE_REGULATORY"/>
    <property type="match status" value="1"/>
</dbReference>
<dbReference type="PANTHER" id="PTHR45566:SF1">
    <property type="entry name" value="HTH-TYPE TRANSCRIPTIONAL REGULATOR YHJB-RELATED"/>
    <property type="match status" value="1"/>
</dbReference>
<dbReference type="Pfam" id="PF00196">
    <property type="entry name" value="GerE"/>
    <property type="match status" value="1"/>
</dbReference>
<dbReference type="SMART" id="SM00421">
    <property type="entry name" value="HTH_LUXR"/>
    <property type="match status" value="1"/>
</dbReference>
<dbReference type="Pfam" id="PF00072">
    <property type="entry name" value="Response_reg"/>
    <property type="match status" value="1"/>
</dbReference>
<organism evidence="6 7">
    <name type="scientific">Piscinibacterium candidicorallinum</name>
    <dbReference type="NCBI Taxonomy" id="1793872"/>
    <lineage>
        <taxon>Bacteria</taxon>
        <taxon>Pseudomonadati</taxon>
        <taxon>Pseudomonadota</taxon>
        <taxon>Betaproteobacteria</taxon>
        <taxon>Burkholderiales</taxon>
        <taxon>Piscinibacterium</taxon>
    </lineage>
</organism>
<feature type="domain" description="Response regulatory" evidence="5">
    <location>
        <begin position="2"/>
        <end position="119"/>
    </location>
</feature>
<dbReference type="EMBL" id="JBHRTI010000007">
    <property type="protein sequence ID" value="MFC3148731.1"/>
    <property type="molecule type" value="Genomic_DNA"/>
</dbReference>
<dbReference type="InterPro" id="IPR051015">
    <property type="entry name" value="EvgA-like"/>
</dbReference>
<dbReference type="SUPFAM" id="SSF46894">
    <property type="entry name" value="C-terminal effector domain of the bipartite response regulators"/>
    <property type="match status" value="1"/>
</dbReference>
<feature type="modified residue" description="4-aspartylphosphate" evidence="3">
    <location>
        <position position="54"/>
    </location>
</feature>
<dbReference type="InterPro" id="IPR036388">
    <property type="entry name" value="WH-like_DNA-bd_sf"/>
</dbReference>
<dbReference type="Proteomes" id="UP001595556">
    <property type="component" value="Unassembled WGS sequence"/>
</dbReference>
<accession>A0ABV7H813</accession>
<comment type="caution">
    <text evidence="6">The sequence shown here is derived from an EMBL/GenBank/DDBJ whole genome shotgun (WGS) entry which is preliminary data.</text>
</comment>
<gene>
    <name evidence="6" type="ORF">ACFOEN_13955</name>
</gene>
<proteinExistence type="predicted"/>
<keyword evidence="2" id="KW-0238">DNA-binding</keyword>
<dbReference type="SMART" id="SM00448">
    <property type="entry name" value="REC"/>
    <property type="match status" value="1"/>
</dbReference>
<keyword evidence="7" id="KW-1185">Reference proteome</keyword>
<dbReference type="InterPro" id="IPR058245">
    <property type="entry name" value="NreC/VraR/RcsB-like_REC"/>
</dbReference>
<dbReference type="Gene3D" id="3.40.50.2300">
    <property type="match status" value="1"/>
</dbReference>
<evidence type="ECO:0000259" key="5">
    <source>
        <dbReference type="PROSITE" id="PS50110"/>
    </source>
</evidence>